<comment type="caution">
    <text evidence="1">The sequence shown here is derived from an EMBL/GenBank/DDBJ whole genome shotgun (WGS) entry which is preliminary data.</text>
</comment>
<sequence>MVSRPVTLKGQMHVCPMVDPGPRPHIGGPVISTQQNFVTVDGVPVATVGDSLLCTGVPTTSDKITSGSSVASIEGKRVARLGDACAHGGKLVQGVSWLTFE</sequence>
<dbReference type="EMBL" id="SGOE01000003">
    <property type="protein sequence ID" value="TRB06332.1"/>
    <property type="molecule type" value="Genomic_DNA"/>
</dbReference>
<proteinExistence type="predicted"/>
<gene>
    <name evidence="1" type="ORF">EXN61_14235</name>
</gene>
<organism evidence="1 2">
    <name type="scientific">Agrobacterium tumefaciens</name>
    <dbReference type="NCBI Taxonomy" id="358"/>
    <lineage>
        <taxon>Bacteria</taxon>
        <taxon>Pseudomonadati</taxon>
        <taxon>Pseudomonadota</taxon>
        <taxon>Alphaproteobacteria</taxon>
        <taxon>Hyphomicrobiales</taxon>
        <taxon>Rhizobiaceae</taxon>
        <taxon>Rhizobium/Agrobacterium group</taxon>
        <taxon>Agrobacterium</taxon>
        <taxon>Agrobacterium tumefaciens complex</taxon>
    </lineage>
</organism>
<evidence type="ECO:0008006" key="3">
    <source>
        <dbReference type="Google" id="ProtNLM"/>
    </source>
</evidence>
<dbReference type="AlphaFoldDB" id="A0A546Y010"/>
<dbReference type="Gene3D" id="2.60.200.60">
    <property type="match status" value="2"/>
</dbReference>
<dbReference type="Proteomes" id="UP000317023">
    <property type="component" value="Unassembled WGS sequence"/>
</dbReference>
<dbReference type="Pfam" id="PF05488">
    <property type="entry name" value="PAAR_motif"/>
    <property type="match status" value="1"/>
</dbReference>
<evidence type="ECO:0000313" key="1">
    <source>
        <dbReference type="EMBL" id="TRB06332.1"/>
    </source>
</evidence>
<name>A0A546Y010_AGRTU</name>
<accession>A0A546Y010</accession>
<dbReference type="InterPro" id="IPR008727">
    <property type="entry name" value="PAAR_motif"/>
</dbReference>
<dbReference type="CDD" id="cd14738">
    <property type="entry name" value="PAAR_2"/>
    <property type="match status" value="1"/>
</dbReference>
<dbReference type="RefSeq" id="WP_077767554.1">
    <property type="nucleotide sequence ID" value="NZ_JAALYV010000001.1"/>
</dbReference>
<protein>
    <recommendedName>
        <fullName evidence="3">Type VI secretion protein</fullName>
    </recommendedName>
</protein>
<reference evidence="1 2" key="1">
    <citation type="journal article" date="2019" name="Appl. Microbiol. Biotechnol.">
        <title>Differential efficiency of wild type rhizogenic strains for rol gene transformation of plants.</title>
        <authorList>
            <person name="Desmet S."/>
            <person name="De Keyser E."/>
            <person name="Van Vaerenbergh J."/>
            <person name="Baeyen S."/>
            <person name="Van Huylenbroeck J."/>
            <person name="Geelen D."/>
            <person name="Dhooghe E."/>
        </authorList>
    </citation>
    <scope>NUCLEOTIDE SEQUENCE [LARGE SCALE GENOMIC DNA]</scope>
    <source>
        <strain evidence="1 2">MAFF210266</strain>
    </source>
</reference>
<evidence type="ECO:0000313" key="2">
    <source>
        <dbReference type="Proteomes" id="UP000317023"/>
    </source>
</evidence>